<dbReference type="EC" id="1.8.5.8" evidence="14"/>
<dbReference type="Gene3D" id="3.50.50.60">
    <property type="entry name" value="FAD/NAD(P)-binding domain"/>
    <property type="match status" value="2"/>
</dbReference>
<evidence type="ECO:0000313" key="19">
    <source>
        <dbReference type="Proteomes" id="UP001458880"/>
    </source>
</evidence>
<evidence type="ECO:0000256" key="5">
    <source>
        <dbReference type="ARBA" id="ARBA00022827"/>
    </source>
</evidence>
<dbReference type="AlphaFoldDB" id="A0AAW1KFL3"/>
<keyword evidence="8" id="KW-0496">Mitochondrion</keyword>
<dbReference type="FunFam" id="3.50.50.60:FF:000034">
    <property type="entry name" value="sulfide:quinone oxidoreductase, mitochondrial"/>
    <property type="match status" value="1"/>
</dbReference>
<dbReference type="EMBL" id="JASPKY010000234">
    <property type="protein sequence ID" value="KAK9717965.1"/>
    <property type="molecule type" value="Genomic_DNA"/>
</dbReference>
<evidence type="ECO:0000256" key="16">
    <source>
        <dbReference type="ARBA" id="ARBA00082958"/>
    </source>
</evidence>
<evidence type="ECO:0000313" key="18">
    <source>
        <dbReference type="EMBL" id="KAK9717965.1"/>
    </source>
</evidence>
<gene>
    <name evidence="18" type="ORF">QE152_g23465</name>
</gene>
<keyword evidence="4" id="KW-0874">Quinone</keyword>
<evidence type="ECO:0000256" key="6">
    <source>
        <dbReference type="ARBA" id="ARBA00022946"/>
    </source>
</evidence>
<evidence type="ECO:0000256" key="8">
    <source>
        <dbReference type="ARBA" id="ARBA00023128"/>
    </source>
</evidence>
<dbReference type="GO" id="GO:0048038">
    <property type="term" value="F:quinone binding"/>
    <property type="evidence" value="ECO:0007669"/>
    <property type="project" value="UniProtKB-KW"/>
</dbReference>
<dbReference type="InterPro" id="IPR023753">
    <property type="entry name" value="FAD/NAD-binding_dom"/>
</dbReference>
<reference evidence="18 19" key="1">
    <citation type="journal article" date="2024" name="BMC Genomics">
        <title>De novo assembly and annotation of Popillia japonica's genome with initial clues to its potential as an invasive pest.</title>
        <authorList>
            <person name="Cucini C."/>
            <person name="Boschi S."/>
            <person name="Funari R."/>
            <person name="Cardaioli E."/>
            <person name="Iannotti N."/>
            <person name="Marturano G."/>
            <person name="Paoli F."/>
            <person name="Bruttini M."/>
            <person name="Carapelli A."/>
            <person name="Frati F."/>
            <person name="Nardi F."/>
        </authorList>
    </citation>
    <scope>NUCLEOTIDE SEQUENCE [LARGE SCALE GENOMIC DNA]</scope>
    <source>
        <strain evidence="18">DMR45628</strain>
    </source>
</reference>
<dbReference type="GO" id="GO:0070224">
    <property type="term" value="F:sulfide:quinone oxidoreductase activity"/>
    <property type="evidence" value="ECO:0007669"/>
    <property type="project" value="TreeGrafter"/>
</dbReference>
<keyword evidence="7" id="KW-0560">Oxidoreductase</keyword>
<comment type="similarity">
    <text evidence="13">Belongs to the SQRD family.</text>
</comment>
<comment type="cofactor">
    <cofactor evidence="1">
        <name>FAD</name>
        <dbReference type="ChEBI" id="CHEBI:57692"/>
    </cofactor>
</comment>
<accession>A0AAW1KFL3</accession>
<dbReference type="PANTHER" id="PTHR10632:SF2">
    <property type="entry name" value="SULFIDE:QUINONE OXIDOREDUCTASE, MITOCHONDRIAL"/>
    <property type="match status" value="1"/>
</dbReference>
<evidence type="ECO:0000256" key="12">
    <source>
        <dbReference type="ARBA" id="ARBA00059167"/>
    </source>
</evidence>
<dbReference type="GO" id="GO:0071949">
    <property type="term" value="F:FAD binding"/>
    <property type="evidence" value="ECO:0007669"/>
    <property type="project" value="TreeGrafter"/>
</dbReference>
<dbReference type="GO" id="GO:0106436">
    <property type="term" value="F:glutathione-dependent sulfide quinone oxidoreductase activity"/>
    <property type="evidence" value="ECO:0007669"/>
    <property type="project" value="UniProtKB-EC"/>
</dbReference>
<evidence type="ECO:0000256" key="14">
    <source>
        <dbReference type="ARBA" id="ARBA00066447"/>
    </source>
</evidence>
<evidence type="ECO:0000256" key="11">
    <source>
        <dbReference type="ARBA" id="ARBA00052986"/>
    </source>
</evidence>
<comment type="caution">
    <text evidence="18">The sequence shown here is derived from an EMBL/GenBank/DDBJ whole genome shotgun (WGS) entry which is preliminary data.</text>
</comment>
<keyword evidence="5" id="KW-0274">FAD</keyword>
<comment type="catalytic activity">
    <reaction evidence="11">
        <text>a quinone + hydrogen sulfide + glutathione + H(+) = S-sulfanylglutathione + a quinol</text>
        <dbReference type="Rhea" id="RHEA:55156"/>
        <dbReference type="ChEBI" id="CHEBI:15378"/>
        <dbReference type="ChEBI" id="CHEBI:24646"/>
        <dbReference type="ChEBI" id="CHEBI:29919"/>
        <dbReference type="ChEBI" id="CHEBI:57925"/>
        <dbReference type="ChEBI" id="CHEBI:58905"/>
        <dbReference type="ChEBI" id="CHEBI:132124"/>
        <dbReference type="EC" id="1.8.5.8"/>
    </reaction>
    <physiologicalReaction direction="left-to-right" evidence="11">
        <dbReference type="Rhea" id="RHEA:55157"/>
    </physiologicalReaction>
</comment>
<keyword evidence="3" id="KW-0285">Flavoprotein</keyword>
<comment type="function">
    <text evidence="12">Catalyzes the oxidation of hydrogen sulfide with the help of a quinone, such as ubiquinone-10, giving rise to thiosulfate and ultimately to sulfane (molecular sulfur) atoms. Requires an additional electron acceptor; can use sulfite, sulfide or cyanide (in vitro). It is believed the in vivo electron acceptor is glutathione.</text>
</comment>
<dbReference type="SUPFAM" id="SSF51905">
    <property type="entry name" value="FAD/NAD(P)-binding domain"/>
    <property type="match status" value="2"/>
</dbReference>
<evidence type="ECO:0000256" key="7">
    <source>
        <dbReference type="ARBA" id="ARBA00023002"/>
    </source>
</evidence>
<comment type="subcellular location">
    <subcellularLocation>
        <location evidence="2">Mitochondrion</location>
    </subcellularLocation>
</comment>
<dbReference type="PANTHER" id="PTHR10632">
    <property type="entry name" value="SULFIDE:QUINONE OXIDOREDUCTASE"/>
    <property type="match status" value="1"/>
</dbReference>
<evidence type="ECO:0000256" key="15">
    <source>
        <dbReference type="ARBA" id="ARBA00070160"/>
    </source>
</evidence>
<comment type="catalytic activity">
    <reaction evidence="9">
        <text>ubiquinone-10 + hydrogen sulfide + sulfite + 2 H(+) = ubiquinol-10 + thiosulfate</text>
        <dbReference type="Rhea" id="RHEA:38359"/>
        <dbReference type="ChEBI" id="CHEBI:15378"/>
        <dbReference type="ChEBI" id="CHEBI:17359"/>
        <dbReference type="ChEBI" id="CHEBI:29919"/>
        <dbReference type="ChEBI" id="CHEBI:33542"/>
        <dbReference type="ChEBI" id="CHEBI:46245"/>
        <dbReference type="ChEBI" id="CHEBI:64183"/>
    </reaction>
    <physiologicalReaction direction="left-to-right" evidence="9">
        <dbReference type="Rhea" id="RHEA:38360"/>
    </physiologicalReaction>
</comment>
<dbReference type="Proteomes" id="UP001458880">
    <property type="component" value="Unassembled WGS sequence"/>
</dbReference>
<organism evidence="18 19">
    <name type="scientific">Popillia japonica</name>
    <name type="common">Japanese beetle</name>
    <dbReference type="NCBI Taxonomy" id="7064"/>
    <lineage>
        <taxon>Eukaryota</taxon>
        <taxon>Metazoa</taxon>
        <taxon>Ecdysozoa</taxon>
        <taxon>Arthropoda</taxon>
        <taxon>Hexapoda</taxon>
        <taxon>Insecta</taxon>
        <taxon>Pterygota</taxon>
        <taxon>Neoptera</taxon>
        <taxon>Endopterygota</taxon>
        <taxon>Coleoptera</taxon>
        <taxon>Polyphaga</taxon>
        <taxon>Scarabaeiformia</taxon>
        <taxon>Scarabaeidae</taxon>
        <taxon>Rutelinae</taxon>
        <taxon>Popillia</taxon>
    </lineage>
</organism>
<protein>
    <recommendedName>
        <fullName evidence="15">Sulfide:quinone oxidoreductase, mitochondrial</fullName>
        <ecNumber evidence="14">1.8.5.8</ecNumber>
    </recommendedName>
    <alternativeName>
        <fullName evidence="16">Sulfide quinone oxidoreductase</fullName>
    </alternativeName>
</protein>
<dbReference type="InterPro" id="IPR036188">
    <property type="entry name" value="FAD/NAD-bd_sf"/>
</dbReference>
<sequence>MRYYFVEPPEIGDNWELSSVYPPIINMLDGIVTINNTRVYMEIILRLNCSALNAQHHSKIVIVGGGAGGCSVAAKCVKALGKNSVTIIDPANKHYYQPMFTLAGGGLTKLSQSYKYMSDVLPKSAKWAQDSAAEFDPKNSTVTTTSGDTFKYDVLLIAVGIHLLYEDIPGLVNALDNYSNVGSIYSPKYVEKTYRAIQKFEKGNLIYTYPNSFIKCAGAPLKICFIHEEFLQKCGKRSHANVTYSTTLPVIYSVKVYADALWKVIKSRNINVNIRTSLVEIHPEKNEAIFQNLDKPSQKFTVEYSLLHVVPPTRTPLPLKTNKDLVDDDGFLTVNKFTMQHTRYPNIFGIGDCTNVPTSKTLAAVSAQSKVVYNHIRAVLNGKQLCLTYNGYTSCPLVTGIGKCILAEFGYNFRLLETFPIRQDKESYNTTNRCYKNCFTGYVDSGYVYNNLRT</sequence>
<evidence type="ECO:0000259" key="17">
    <source>
        <dbReference type="Pfam" id="PF07992"/>
    </source>
</evidence>
<dbReference type="Pfam" id="PF07992">
    <property type="entry name" value="Pyr_redox_2"/>
    <property type="match status" value="1"/>
</dbReference>
<evidence type="ECO:0000256" key="4">
    <source>
        <dbReference type="ARBA" id="ARBA00022719"/>
    </source>
</evidence>
<evidence type="ECO:0000256" key="9">
    <source>
        <dbReference type="ARBA" id="ARBA00051038"/>
    </source>
</evidence>
<comment type="catalytic activity">
    <reaction evidence="10">
        <text>ubiquinone-10 + hydrogen sulfide + glutathione + H(+) = S-sulfanylglutathione + ubiquinol-10</text>
        <dbReference type="Rhea" id="RHEA:62608"/>
        <dbReference type="ChEBI" id="CHEBI:15378"/>
        <dbReference type="ChEBI" id="CHEBI:29919"/>
        <dbReference type="ChEBI" id="CHEBI:46245"/>
        <dbReference type="ChEBI" id="CHEBI:57925"/>
        <dbReference type="ChEBI" id="CHEBI:58905"/>
        <dbReference type="ChEBI" id="CHEBI:64183"/>
    </reaction>
    <physiologicalReaction direction="left-to-right" evidence="10">
        <dbReference type="Rhea" id="RHEA:62609"/>
    </physiologicalReaction>
</comment>
<name>A0AAW1KFL3_POPJA</name>
<keyword evidence="19" id="KW-1185">Reference proteome</keyword>
<dbReference type="GO" id="GO:0070221">
    <property type="term" value="P:sulfide oxidation, using sulfide:quinone oxidoreductase"/>
    <property type="evidence" value="ECO:0007669"/>
    <property type="project" value="TreeGrafter"/>
</dbReference>
<evidence type="ECO:0000256" key="2">
    <source>
        <dbReference type="ARBA" id="ARBA00004173"/>
    </source>
</evidence>
<dbReference type="PRINTS" id="PR00368">
    <property type="entry name" value="FADPNR"/>
</dbReference>
<dbReference type="InterPro" id="IPR015904">
    <property type="entry name" value="Sulphide_quinone_reductase"/>
</dbReference>
<keyword evidence="6" id="KW-0809">Transit peptide</keyword>
<evidence type="ECO:0000256" key="10">
    <source>
        <dbReference type="ARBA" id="ARBA00052810"/>
    </source>
</evidence>
<proteinExistence type="inferred from homology"/>
<evidence type="ECO:0000256" key="13">
    <source>
        <dbReference type="ARBA" id="ARBA00060891"/>
    </source>
</evidence>
<evidence type="ECO:0000256" key="1">
    <source>
        <dbReference type="ARBA" id="ARBA00001974"/>
    </source>
</evidence>
<evidence type="ECO:0000256" key="3">
    <source>
        <dbReference type="ARBA" id="ARBA00022630"/>
    </source>
</evidence>
<dbReference type="GO" id="GO:0005739">
    <property type="term" value="C:mitochondrion"/>
    <property type="evidence" value="ECO:0007669"/>
    <property type="project" value="UniProtKB-SubCell"/>
</dbReference>
<feature type="domain" description="FAD/NAD(P)-binding" evidence="17">
    <location>
        <begin position="59"/>
        <end position="177"/>
    </location>
</feature>